<dbReference type="CDD" id="cd01577">
    <property type="entry name" value="IPMI_Swivel"/>
    <property type="match status" value="1"/>
</dbReference>
<evidence type="ECO:0000256" key="6">
    <source>
        <dbReference type="ARBA" id="ARBA00022430"/>
    </source>
</evidence>
<dbReference type="Proteomes" id="UP000593818">
    <property type="component" value="Chromosome"/>
</dbReference>
<dbReference type="EMBL" id="CP063450">
    <property type="protein sequence ID" value="QOV98360.1"/>
    <property type="molecule type" value="Genomic_DNA"/>
</dbReference>
<dbReference type="PANTHER" id="PTHR43345:SF5">
    <property type="entry name" value="3-ISOPROPYLMALATE DEHYDRATASE SMALL SUBUNIT"/>
    <property type="match status" value="1"/>
</dbReference>
<comment type="similarity">
    <text evidence="4 10">Belongs to the LeuD family. LeuD type 1 subfamily.</text>
</comment>
<dbReference type="InterPro" id="IPR050075">
    <property type="entry name" value="LeuD"/>
</dbReference>
<keyword evidence="7 10" id="KW-0028">Amino-acid biosynthesis</keyword>
<evidence type="ECO:0000313" key="13">
    <source>
        <dbReference type="EMBL" id="QOV98360.1"/>
    </source>
</evidence>
<evidence type="ECO:0000256" key="1">
    <source>
        <dbReference type="ARBA" id="ARBA00000491"/>
    </source>
</evidence>
<evidence type="ECO:0000256" key="2">
    <source>
        <dbReference type="ARBA" id="ARBA00002695"/>
    </source>
</evidence>
<comment type="subunit">
    <text evidence="5 10">Heterodimer of LeuC and LeuD.</text>
</comment>
<proteinExistence type="inferred from homology"/>
<dbReference type="SUPFAM" id="SSF52016">
    <property type="entry name" value="LeuD/IlvD-like"/>
    <property type="match status" value="1"/>
</dbReference>
<feature type="compositionally biased region" description="Low complexity" evidence="11">
    <location>
        <begin position="274"/>
        <end position="292"/>
    </location>
</feature>
<evidence type="ECO:0000256" key="5">
    <source>
        <dbReference type="ARBA" id="ARBA00011271"/>
    </source>
</evidence>
<evidence type="ECO:0000256" key="11">
    <source>
        <dbReference type="SAM" id="MobiDB-lite"/>
    </source>
</evidence>
<accession>A0A7M2XN85</accession>
<dbReference type="GO" id="GO:0009098">
    <property type="term" value="P:L-leucine biosynthetic process"/>
    <property type="evidence" value="ECO:0007669"/>
    <property type="project" value="UniProtKB-UniRule"/>
</dbReference>
<dbReference type="GO" id="GO:0009316">
    <property type="term" value="C:3-isopropylmalate dehydratase complex"/>
    <property type="evidence" value="ECO:0007669"/>
    <property type="project" value="InterPro"/>
</dbReference>
<evidence type="ECO:0000256" key="8">
    <source>
        <dbReference type="ARBA" id="ARBA00023239"/>
    </source>
</evidence>
<name>A0A7M2XN85_9NOCA</name>
<keyword evidence="9 10" id="KW-0100">Branched-chain amino acid biosynthesis</keyword>
<keyword evidence="8 10" id="KW-0456">Lyase</keyword>
<dbReference type="GO" id="GO:0003861">
    <property type="term" value="F:3-isopropylmalate dehydratase activity"/>
    <property type="evidence" value="ECO:0007669"/>
    <property type="project" value="UniProtKB-UniRule"/>
</dbReference>
<dbReference type="EC" id="4.2.1.33" evidence="10"/>
<organism evidence="13 14">
    <name type="scientific">Rhodococcus pyridinivorans</name>
    <dbReference type="NCBI Taxonomy" id="103816"/>
    <lineage>
        <taxon>Bacteria</taxon>
        <taxon>Bacillati</taxon>
        <taxon>Actinomycetota</taxon>
        <taxon>Actinomycetes</taxon>
        <taxon>Mycobacteriales</taxon>
        <taxon>Nocardiaceae</taxon>
        <taxon>Rhodococcus</taxon>
    </lineage>
</organism>
<protein>
    <recommendedName>
        <fullName evidence="10">3-isopropylmalate dehydratase small subunit</fullName>
        <ecNumber evidence="10">4.2.1.33</ecNumber>
    </recommendedName>
    <alternativeName>
        <fullName evidence="10">Alpha-IPM isomerase</fullName>
        <shortName evidence="10">IPMI</shortName>
    </alternativeName>
    <alternativeName>
        <fullName evidence="10">Isopropylmalate isomerase</fullName>
    </alternativeName>
</protein>
<keyword evidence="14" id="KW-1185">Reference proteome</keyword>
<dbReference type="InterPro" id="IPR033940">
    <property type="entry name" value="IPMI_Swivel"/>
</dbReference>
<evidence type="ECO:0000313" key="14">
    <source>
        <dbReference type="Proteomes" id="UP000593818"/>
    </source>
</evidence>
<evidence type="ECO:0000256" key="10">
    <source>
        <dbReference type="HAMAP-Rule" id="MF_01031"/>
    </source>
</evidence>
<evidence type="ECO:0000259" key="12">
    <source>
        <dbReference type="Pfam" id="PF00694"/>
    </source>
</evidence>
<dbReference type="HAMAP" id="MF_01031">
    <property type="entry name" value="LeuD_type1"/>
    <property type="match status" value="1"/>
</dbReference>
<gene>
    <name evidence="10 13" type="primary">leuD</name>
    <name evidence="13" type="ORF">INP59_21360</name>
</gene>
<evidence type="ECO:0000256" key="9">
    <source>
        <dbReference type="ARBA" id="ARBA00023304"/>
    </source>
</evidence>
<feature type="compositionally biased region" description="Basic residues" evidence="11">
    <location>
        <begin position="181"/>
        <end position="211"/>
    </location>
</feature>
<dbReference type="InterPro" id="IPR004431">
    <property type="entry name" value="3-IsopropMal_deHydase_ssu"/>
</dbReference>
<dbReference type="NCBIfam" id="NF002458">
    <property type="entry name" value="PRK01641.1"/>
    <property type="match status" value="1"/>
</dbReference>
<reference evidence="13 14" key="1">
    <citation type="submission" date="2020-10" db="EMBL/GenBank/DDBJ databases">
        <title>Whole genome sequence of oil-degrading bacteria Rhodococcus pyridinivorans strain 5Ap.</title>
        <authorList>
            <person name="Akhremchuk A.E."/>
            <person name="Valentovich L.N."/>
            <person name="Charniauskaya M.I."/>
            <person name="Bukliarevich H.A."/>
            <person name="Titok M.A."/>
        </authorList>
    </citation>
    <scope>NUCLEOTIDE SEQUENCE [LARGE SCALE GENOMIC DNA]</scope>
    <source>
        <strain evidence="13 14">5Ap</strain>
    </source>
</reference>
<dbReference type="NCBIfam" id="TIGR00171">
    <property type="entry name" value="leuD"/>
    <property type="match status" value="1"/>
</dbReference>
<dbReference type="Pfam" id="PF00694">
    <property type="entry name" value="Aconitase_C"/>
    <property type="match status" value="1"/>
</dbReference>
<dbReference type="Gene3D" id="3.20.19.10">
    <property type="entry name" value="Aconitase, domain 4"/>
    <property type="match status" value="1"/>
</dbReference>
<dbReference type="InterPro" id="IPR000573">
    <property type="entry name" value="AconitaseA/IPMdHydase_ssu_swvl"/>
</dbReference>
<comment type="catalytic activity">
    <reaction evidence="1 10">
        <text>(2R,3S)-3-isopropylmalate = (2S)-2-isopropylmalate</text>
        <dbReference type="Rhea" id="RHEA:32287"/>
        <dbReference type="ChEBI" id="CHEBI:1178"/>
        <dbReference type="ChEBI" id="CHEBI:35121"/>
        <dbReference type="EC" id="4.2.1.33"/>
    </reaction>
</comment>
<dbReference type="AlphaFoldDB" id="A0A7M2XN85"/>
<evidence type="ECO:0000256" key="3">
    <source>
        <dbReference type="ARBA" id="ARBA00004729"/>
    </source>
</evidence>
<feature type="region of interest" description="Disordered" evidence="11">
    <location>
        <begin position="271"/>
        <end position="292"/>
    </location>
</feature>
<sequence length="311" mass="34492">MEALDTWTGIAAPLRRDGIDTDQICPSEFMKRITRTGYQDGLFATWRTQTEFILNQAPYTEASILLAGADFGIGSSREHVVWALHDFGFRVVLSPSFADIFRGNAAKGGLLAGVVTPADLGALSQSVEASPTEVVTVDLRARTATHTDLTVGFDIDDHTRHRLLHGLDDIAATLQTGTQARRQRHRQRPPRCLRRRSRPQRPRCQHHRQPRRSWDVVESSRLHPAIPGLRIPQIPRAVAGRQRHHHHVAPRRVGRSASKCFVTVTIRTARSRLSAGRSSESRRTSSAPSRAFACTSASAASGYVRPVHDFA</sequence>
<dbReference type="InterPro" id="IPR015928">
    <property type="entry name" value="Aconitase/3IPM_dehydase_swvl"/>
</dbReference>
<dbReference type="RefSeq" id="WP_193902699.1">
    <property type="nucleotide sequence ID" value="NZ_CP063450.1"/>
</dbReference>
<feature type="region of interest" description="Disordered" evidence="11">
    <location>
        <begin position="175"/>
        <end position="218"/>
    </location>
</feature>
<comment type="pathway">
    <text evidence="3 10">Amino-acid biosynthesis; L-leucine biosynthesis; L-leucine from 3-methyl-2-oxobutanoate: step 2/4.</text>
</comment>
<dbReference type="UniPathway" id="UPA00048">
    <property type="reaction ID" value="UER00071"/>
</dbReference>
<keyword evidence="6 10" id="KW-0432">Leucine biosynthesis</keyword>
<evidence type="ECO:0000256" key="7">
    <source>
        <dbReference type="ARBA" id="ARBA00022605"/>
    </source>
</evidence>
<feature type="domain" description="Aconitase A/isopropylmalate dehydratase small subunit swivel" evidence="12">
    <location>
        <begin position="1"/>
        <end position="111"/>
    </location>
</feature>
<evidence type="ECO:0000256" key="4">
    <source>
        <dbReference type="ARBA" id="ARBA00009845"/>
    </source>
</evidence>
<dbReference type="PANTHER" id="PTHR43345">
    <property type="entry name" value="3-ISOPROPYLMALATE DEHYDRATASE SMALL SUBUNIT 2-RELATED-RELATED"/>
    <property type="match status" value="1"/>
</dbReference>
<comment type="function">
    <text evidence="2 10">Catalyzes the isomerization between 2-isopropylmalate and 3-isopropylmalate, via the formation of 2-isopropylmaleate.</text>
</comment>